<sequence>MSMTEIDQRKQMRKAAERKAMTRAVGIIAKHLGARTSHVRRSVRCVENALAILDRLGYDDQATVIRFEMAMNSSPSHLTRVDDPR</sequence>
<proteinExistence type="predicted"/>
<gene>
    <name evidence="1" type="ORF">UFOVP1387_50</name>
</gene>
<name>A0A6J5S6S8_9CAUD</name>
<organism evidence="1">
    <name type="scientific">uncultured Caudovirales phage</name>
    <dbReference type="NCBI Taxonomy" id="2100421"/>
    <lineage>
        <taxon>Viruses</taxon>
        <taxon>Duplodnaviria</taxon>
        <taxon>Heunggongvirae</taxon>
        <taxon>Uroviricota</taxon>
        <taxon>Caudoviricetes</taxon>
        <taxon>Peduoviridae</taxon>
        <taxon>Maltschvirus</taxon>
        <taxon>Maltschvirus maltsch</taxon>
    </lineage>
</organism>
<dbReference type="EMBL" id="LR797337">
    <property type="protein sequence ID" value="CAB4204196.1"/>
    <property type="molecule type" value="Genomic_DNA"/>
</dbReference>
<reference evidence="1" key="1">
    <citation type="submission" date="2020-05" db="EMBL/GenBank/DDBJ databases">
        <authorList>
            <person name="Chiriac C."/>
            <person name="Salcher M."/>
            <person name="Ghai R."/>
            <person name="Kavagutti S V."/>
        </authorList>
    </citation>
    <scope>NUCLEOTIDE SEQUENCE</scope>
</reference>
<accession>A0A6J5S6S8</accession>
<evidence type="ECO:0000313" key="1">
    <source>
        <dbReference type="EMBL" id="CAB4204196.1"/>
    </source>
</evidence>
<protein>
    <submittedName>
        <fullName evidence="1">Uncharacterized protein</fullName>
    </submittedName>
</protein>